<dbReference type="Pfam" id="PF00459">
    <property type="entry name" value="Inositol_P"/>
    <property type="match status" value="1"/>
</dbReference>
<dbReference type="CDD" id="cd01639">
    <property type="entry name" value="IMPase"/>
    <property type="match status" value="1"/>
</dbReference>
<dbReference type="Gene3D" id="3.40.190.80">
    <property type="match status" value="1"/>
</dbReference>
<dbReference type="PANTHER" id="PTHR20854">
    <property type="entry name" value="INOSITOL MONOPHOSPHATASE"/>
    <property type="match status" value="1"/>
</dbReference>
<evidence type="ECO:0000256" key="6">
    <source>
        <dbReference type="RuleBase" id="RU364068"/>
    </source>
</evidence>
<protein>
    <recommendedName>
        <fullName evidence="6">Inositol-1-monophosphatase</fullName>
        <ecNumber evidence="6">3.1.3.25</ecNumber>
    </recommendedName>
</protein>
<evidence type="ECO:0000256" key="2">
    <source>
        <dbReference type="ARBA" id="ARBA00001946"/>
    </source>
</evidence>
<organism evidence="7 8">
    <name type="scientific">Alicyclobacillus dauci</name>
    <dbReference type="NCBI Taxonomy" id="1475485"/>
    <lineage>
        <taxon>Bacteria</taxon>
        <taxon>Bacillati</taxon>
        <taxon>Bacillota</taxon>
        <taxon>Bacilli</taxon>
        <taxon>Bacillales</taxon>
        <taxon>Alicyclobacillaceae</taxon>
        <taxon>Alicyclobacillus</taxon>
    </lineage>
</organism>
<dbReference type="PRINTS" id="PR00377">
    <property type="entry name" value="IMPHPHTASES"/>
</dbReference>
<evidence type="ECO:0000313" key="8">
    <source>
        <dbReference type="Proteomes" id="UP001164803"/>
    </source>
</evidence>
<evidence type="ECO:0000313" key="7">
    <source>
        <dbReference type="EMBL" id="WAH36312.1"/>
    </source>
</evidence>
<name>A0ABY6Z0A0_9BACL</name>
<accession>A0ABY6Z0A0</accession>
<dbReference type="Proteomes" id="UP001164803">
    <property type="component" value="Chromosome"/>
</dbReference>
<dbReference type="PROSITE" id="PS00629">
    <property type="entry name" value="IMP_1"/>
    <property type="match status" value="1"/>
</dbReference>
<dbReference type="EMBL" id="CP104064">
    <property type="protein sequence ID" value="WAH36312.1"/>
    <property type="molecule type" value="Genomic_DNA"/>
</dbReference>
<evidence type="ECO:0000256" key="3">
    <source>
        <dbReference type="ARBA" id="ARBA00022723"/>
    </source>
</evidence>
<dbReference type="InterPro" id="IPR000760">
    <property type="entry name" value="Inositol_monophosphatase-like"/>
</dbReference>
<sequence>MKDKFLTSAAEFAINIAEKVSDVLRQAQPAEIREKSEASDLQTDCDVLVEDIIRSAIGSAFPTHAIIAEERGRSGEADSEWEWYVDPIDGTCNFANGLPWYSVSITLMRRGQPVVGVIAAPALRQIYHATLGGGAYVDGRPIHVATTRSLRGRIALMELANHARWPGFQQLADYLESAFCTLRIMGSSALSLAHVALGASCGVAMASSNPIDVGAGVLLVREAGGIVLGASGERKDFPRNGLVAGPEHITNPLWNIAFS</sequence>
<keyword evidence="3 6" id="KW-0479">Metal-binding</keyword>
<evidence type="ECO:0000256" key="4">
    <source>
        <dbReference type="ARBA" id="ARBA00022801"/>
    </source>
</evidence>
<gene>
    <name evidence="7" type="ORF">NZD86_19085</name>
</gene>
<dbReference type="EC" id="3.1.3.25" evidence="6"/>
<comment type="cofactor">
    <cofactor evidence="2 6">
        <name>Mg(2+)</name>
        <dbReference type="ChEBI" id="CHEBI:18420"/>
    </cofactor>
</comment>
<comment type="catalytic activity">
    <reaction evidence="1 6">
        <text>a myo-inositol phosphate + H2O = myo-inositol + phosphate</text>
        <dbReference type="Rhea" id="RHEA:24056"/>
        <dbReference type="ChEBI" id="CHEBI:15377"/>
        <dbReference type="ChEBI" id="CHEBI:17268"/>
        <dbReference type="ChEBI" id="CHEBI:43474"/>
        <dbReference type="ChEBI" id="CHEBI:84139"/>
        <dbReference type="EC" id="3.1.3.25"/>
    </reaction>
</comment>
<dbReference type="RefSeq" id="WP_268043638.1">
    <property type="nucleotide sequence ID" value="NZ_CP104064.1"/>
</dbReference>
<dbReference type="PANTHER" id="PTHR20854:SF4">
    <property type="entry name" value="INOSITOL-1-MONOPHOSPHATASE-RELATED"/>
    <property type="match status" value="1"/>
</dbReference>
<dbReference type="Gene3D" id="3.30.540.10">
    <property type="entry name" value="Fructose-1,6-Bisphosphatase, subunit A, domain 1"/>
    <property type="match status" value="1"/>
</dbReference>
<proteinExistence type="inferred from homology"/>
<evidence type="ECO:0000256" key="1">
    <source>
        <dbReference type="ARBA" id="ARBA00001033"/>
    </source>
</evidence>
<keyword evidence="5 6" id="KW-0460">Magnesium</keyword>
<dbReference type="SUPFAM" id="SSF56655">
    <property type="entry name" value="Carbohydrate phosphatase"/>
    <property type="match status" value="1"/>
</dbReference>
<evidence type="ECO:0000256" key="5">
    <source>
        <dbReference type="ARBA" id="ARBA00022842"/>
    </source>
</evidence>
<reference evidence="7" key="1">
    <citation type="submission" date="2022-08" db="EMBL/GenBank/DDBJ databases">
        <title>Alicyclobacillus dauci DSM2870, complete genome.</title>
        <authorList>
            <person name="Wang Q."/>
            <person name="Cai R."/>
            <person name="Wang Z."/>
        </authorList>
    </citation>
    <scope>NUCLEOTIDE SEQUENCE</scope>
    <source>
        <strain evidence="7">DSM 28700</strain>
    </source>
</reference>
<comment type="similarity">
    <text evidence="6">Belongs to the inositol monophosphatase superfamily.</text>
</comment>
<dbReference type="InterPro" id="IPR033942">
    <property type="entry name" value="IMPase"/>
</dbReference>
<dbReference type="InterPro" id="IPR020583">
    <property type="entry name" value="Inositol_monoP_metal-BS"/>
</dbReference>
<keyword evidence="4 6" id="KW-0378">Hydrolase</keyword>
<keyword evidence="8" id="KW-1185">Reference proteome</keyword>